<evidence type="ECO:0000256" key="1">
    <source>
        <dbReference type="SAM" id="MobiDB-lite"/>
    </source>
</evidence>
<organism evidence="2 3">
    <name type="scientific">Polyplax serrata</name>
    <name type="common">Common mouse louse</name>
    <dbReference type="NCBI Taxonomy" id="468196"/>
    <lineage>
        <taxon>Eukaryota</taxon>
        <taxon>Metazoa</taxon>
        <taxon>Ecdysozoa</taxon>
        <taxon>Arthropoda</taxon>
        <taxon>Hexapoda</taxon>
        <taxon>Insecta</taxon>
        <taxon>Pterygota</taxon>
        <taxon>Neoptera</taxon>
        <taxon>Paraneoptera</taxon>
        <taxon>Psocodea</taxon>
        <taxon>Troctomorpha</taxon>
        <taxon>Phthiraptera</taxon>
        <taxon>Anoplura</taxon>
        <taxon>Polyplacidae</taxon>
        <taxon>Polyplax</taxon>
    </lineage>
</organism>
<feature type="non-terminal residue" evidence="2">
    <location>
        <position position="1"/>
    </location>
</feature>
<sequence length="54" mass="5823">EGMVSPNDGRTGPNEKGAKMQTSLAAAPRVRTTEEHSKLKLPFPPTNNGLMMEV</sequence>
<evidence type="ECO:0000313" key="2">
    <source>
        <dbReference type="EMBL" id="KAK6643879.1"/>
    </source>
</evidence>
<feature type="region of interest" description="Disordered" evidence="1">
    <location>
        <begin position="1"/>
        <end position="54"/>
    </location>
</feature>
<proteinExistence type="predicted"/>
<reference evidence="2 3" key="1">
    <citation type="submission" date="2023-10" db="EMBL/GenBank/DDBJ databases">
        <title>Genomes of two closely related lineages of the louse Polyplax serrata with different host specificities.</title>
        <authorList>
            <person name="Martinu J."/>
            <person name="Tarabai H."/>
            <person name="Stefka J."/>
            <person name="Hypsa V."/>
        </authorList>
    </citation>
    <scope>NUCLEOTIDE SEQUENCE [LARGE SCALE GENOMIC DNA]</scope>
    <source>
        <strain evidence="2">HR10_N</strain>
    </source>
</reference>
<comment type="caution">
    <text evidence="2">The sequence shown here is derived from an EMBL/GenBank/DDBJ whole genome shotgun (WGS) entry which is preliminary data.</text>
</comment>
<name>A0AAN8SDE2_POLSC</name>
<accession>A0AAN8SDE2</accession>
<evidence type="ECO:0000313" key="3">
    <source>
        <dbReference type="Proteomes" id="UP001372834"/>
    </source>
</evidence>
<dbReference type="Proteomes" id="UP001372834">
    <property type="component" value="Unassembled WGS sequence"/>
</dbReference>
<feature type="non-terminal residue" evidence="2">
    <location>
        <position position="54"/>
    </location>
</feature>
<protein>
    <submittedName>
        <fullName evidence="2">Uncharacterized protein</fullName>
    </submittedName>
</protein>
<dbReference type="EMBL" id="JAWJWE010000001">
    <property type="protein sequence ID" value="KAK6643879.1"/>
    <property type="molecule type" value="Genomic_DNA"/>
</dbReference>
<gene>
    <name evidence="2" type="ORF">RUM43_000143</name>
</gene>
<dbReference type="AlphaFoldDB" id="A0AAN8SDE2"/>